<dbReference type="InterPro" id="IPR037185">
    <property type="entry name" value="EmrE-like"/>
</dbReference>
<dbReference type="EMBL" id="NBYO01000002">
    <property type="protein sequence ID" value="OXT00273.1"/>
    <property type="molecule type" value="Genomic_DNA"/>
</dbReference>
<feature type="transmembrane region" description="Helical" evidence="5">
    <location>
        <begin position="263"/>
        <end position="281"/>
    </location>
</feature>
<evidence type="ECO:0000256" key="1">
    <source>
        <dbReference type="ARBA" id="ARBA00004141"/>
    </source>
</evidence>
<comment type="caution">
    <text evidence="7">The sequence shown here is derived from an EMBL/GenBank/DDBJ whole genome shotgun (WGS) entry which is preliminary data.</text>
</comment>
<dbReference type="GO" id="GO:0016020">
    <property type="term" value="C:membrane"/>
    <property type="evidence" value="ECO:0007669"/>
    <property type="project" value="UniProtKB-SubCell"/>
</dbReference>
<dbReference type="SUPFAM" id="SSF103481">
    <property type="entry name" value="Multidrug resistance efflux transporter EmrE"/>
    <property type="match status" value="2"/>
</dbReference>
<dbReference type="InterPro" id="IPR050638">
    <property type="entry name" value="AA-Vitamin_Transporters"/>
</dbReference>
<evidence type="ECO:0000259" key="6">
    <source>
        <dbReference type="Pfam" id="PF00892"/>
    </source>
</evidence>
<dbReference type="Proteomes" id="UP000215405">
    <property type="component" value="Unassembled WGS sequence"/>
</dbReference>
<proteinExistence type="predicted"/>
<dbReference type="RefSeq" id="WP_094077098.1">
    <property type="nucleotide sequence ID" value="NZ_NBYO01000002.1"/>
</dbReference>
<reference evidence="8" key="1">
    <citation type="journal article" date="2017" name="Int. J. Syst. Evol. Microbiol.">
        <title>Notoacmeibacter marinus gen. nov., sp. nov., isolated from the gut of a limpet and proposal of Notoacmeibacteraceae fam. nov. in the order Rhizobiales of the class Alphaproteobacteria.</title>
        <authorList>
            <person name="Huang Z."/>
            <person name="Guo F."/>
            <person name="Lai Q."/>
        </authorList>
    </citation>
    <scope>NUCLEOTIDE SEQUENCE [LARGE SCALE GENOMIC DNA]</scope>
    <source>
        <strain evidence="8">XMTR2A4</strain>
    </source>
</reference>
<feature type="transmembrane region" description="Helical" evidence="5">
    <location>
        <begin position="7"/>
        <end position="27"/>
    </location>
</feature>
<feature type="transmembrane region" description="Helical" evidence="5">
    <location>
        <begin position="140"/>
        <end position="159"/>
    </location>
</feature>
<dbReference type="PANTHER" id="PTHR32322">
    <property type="entry name" value="INNER MEMBRANE TRANSPORTER"/>
    <property type="match status" value="1"/>
</dbReference>
<keyword evidence="3 5" id="KW-1133">Transmembrane helix</keyword>
<feature type="transmembrane region" description="Helical" evidence="5">
    <location>
        <begin position="115"/>
        <end position="134"/>
    </location>
</feature>
<feature type="domain" description="EamA" evidence="6">
    <location>
        <begin position="6"/>
        <end position="130"/>
    </location>
</feature>
<sequence length="296" mass="31537">MPIGHILLAVSVAAIYGLAFVAIRIGVDEIPPLLLTGYRYFFAALPLVFFVPVPKIAWRWPIAFGVMQGAVMFGLLFMSIAFGLPPGLASVVVQMQVFFTIVFAAIFMKESVRPMQALGAITALVGIVAIGVGRANIAPILPFVLCIAAAAAWGIANMIAKIMPPTEPLPFVAWSSLAAPLPLFLASMALEGTRFGLPDQMPSLPVIGSIVFLAWPTTVYAFTAWVFLLRSHSAAKVTPFALLIPVFGLSGAAIAFGEELDPLSIVGIVLIFTGLSINVFGKRTGRRLRLLFGRPG</sequence>
<comment type="subcellular location">
    <subcellularLocation>
        <location evidence="1">Membrane</location>
        <topology evidence="1">Multi-pass membrane protein</topology>
    </subcellularLocation>
</comment>
<evidence type="ECO:0000256" key="4">
    <source>
        <dbReference type="ARBA" id="ARBA00023136"/>
    </source>
</evidence>
<evidence type="ECO:0000256" key="3">
    <source>
        <dbReference type="ARBA" id="ARBA00022989"/>
    </source>
</evidence>
<evidence type="ECO:0000256" key="5">
    <source>
        <dbReference type="SAM" id="Phobius"/>
    </source>
</evidence>
<feature type="transmembrane region" description="Helical" evidence="5">
    <location>
        <begin position="88"/>
        <end position="108"/>
    </location>
</feature>
<protein>
    <recommendedName>
        <fullName evidence="6">EamA domain-containing protein</fullName>
    </recommendedName>
</protein>
<name>A0A231UWF1_9HYPH</name>
<feature type="transmembrane region" description="Helical" evidence="5">
    <location>
        <begin position="240"/>
        <end position="257"/>
    </location>
</feature>
<keyword evidence="8" id="KW-1185">Reference proteome</keyword>
<dbReference type="InterPro" id="IPR000620">
    <property type="entry name" value="EamA_dom"/>
</dbReference>
<feature type="transmembrane region" description="Helical" evidence="5">
    <location>
        <begin position="171"/>
        <end position="190"/>
    </location>
</feature>
<feature type="transmembrane region" description="Helical" evidence="5">
    <location>
        <begin position="210"/>
        <end position="228"/>
    </location>
</feature>
<dbReference type="Pfam" id="PF00892">
    <property type="entry name" value="EamA"/>
    <property type="match status" value="2"/>
</dbReference>
<feature type="transmembrane region" description="Helical" evidence="5">
    <location>
        <begin position="33"/>
        <end position="53"/>
    </location>
</feature>
<organism evidence="7 8">
    <name type="scientific">Notoacmeibacter marinus</name>
    <dbReference type="NCBI Taxonomy" id="1876515"/>
    <lineage>
        <taxon>Bacteria</taxon>
        <taxon>Pseudomonadati</taxon>
        <taxon>Pseudomonadota</taxon>
        <taxon>Alphaproteobacteria</taxon>
        <taxon>Hyphomicrobiales</taxon>
        <taxon>Notoacmeibacteraceae</taxon>
        <taxon>Notoacmeibacter</taxon>
    </lineage>
</organism>
<dbReference type="PANTHER" id="PTHR32322:SF9">
    <property type="entry name" value="AMINO-ACID METABOLITE EFFLUX PUMP-RELATED"/>
    <property type="match status" value="1"/>
</dbReference>
<evidence type="ECO:0000313" key="8">
    <source>
        <dbReference type="Proteomes" id="UP000215405"/>
    </source>
</evidence>
<feature type="domain" description="EamA" evidence="6">
    <location>
        <begin position="144"/>
        <end position="278"/>
    </location>
</feature>
<dbReference type="AlphaFoldDB" id="A0A231UWF1"/>
<keyword evidence="4 5" id="KW-0472">Membrane</keyword>
<evidence type="ECO:0000313" key="7">
    <source>
        <dbReference type="EMBL" id="OXT00273.1"/>
    </source>
</evidence>
<accession>A0A231UWF1</accession>
<evidence type="ECO:0000256" key="2">
    <source>
        <dbReference type="ARBA" id="ARBA00022692"/>
    </source>
</evidence>
<feature type="transmembrane region" description="Helical" evidence="5">
    <location>
        <begin position="60"/>
        <end position="82"/>
    </location>
</feature>
<gene>
    <name evidence="7" type="ORF">B7H23_08920</name>
</gene>
<keyword evidence="2 5" id="KW-0812">Transmembrane</keyword>